<dbReference type="AlphaFoldDB" id="A0A9X4QK84"/>
<dbReference type="InterPro" id="IPR009597">
    <property type="entry name" value="DUF1206"/>
</dbReference>
<evidence type="ECO:0000259" key="2">
    <source>
        <dbReference type="Pfam" id="PF06724"/>
    </source>
</evidence>
<dbReference type="Proteomes" id="UP001153387">
    <property type="component" value="Unassembled WGS sequence"/>
</dbReference>
<feature type="transmembrane region" description="Helical" evidence="1">
    <location>
        <begin position="93"/>
        <end position="110"/>
    </location>
</feature>
<dbReference type="EMBL" id="JAPDHZ010000002">
    <property type="protein sequence ID" value="MDG0789423.1"/>
    <property type="molecule type" value="Genomic_DNA"/>
</dbReference>
<feature type="domain" description="DUF1206" evidence="2">
    <location>
        <begin position="10"/>
        <end position="77"/>
    </location>
</feature>
<feature type="domain" description="DUF1206" evidence="2">
    <location>
        <begin position="187"/>
        <end position="256"/>
    </location>
</feature>
<accession>A0A9X4QK84</accession>
<keyword evidence="1" id="KW-1133">Transmembrane helix</keyword>
<dbReference type="RefSeq" id="WP_277563374.1">
    <property type="nucleotide sequence ID" value="NZ_JAPDHZ010000002.1"/>
</dbReference>
<gene>
    <name evidence="3" type="ORF">OMP38_00085</name>
</gene>
<keyword evidence="1" id="KW-0472">Membrane</keyword>
<feature type="transmembrane region" description="Helical" evidence="1">
    <location>
        <begin position="52"/>
        <end position="73"/>
    </location>
</feature>
<sequence length="265" mass="28245">MPAIDKFARAGYLAKGTVYIMIGALAMMTAIGHRKETSDTKGAIETIGAQPLGGILLLILAVGLAGFSAWRFVQAFADPDGEGGNGKGILVRASRFGGGIFYAVITYHAAKTSFGGRPSSENSEQTLTAVILQQPLGASFIAAAGLGFAIYGIIEIVKAIRNSFTDSFKLNEIKPAMYRYLVAAAKFGLCARGVVFGLIGYFLVRTAVFSDPEETKGLDEALAELALQPHGRWLLGAAALGFVAYGFYMLGLARYRKTIGKQRER</sequence>
<feature type="transmembrane region" description="Helical" evidence="1">
    <location>
        <begin position="233"/>
        <end position="255"/>
    </location>
</feature>
<evidence type="ECO:0000313" key="3">
    <source>
        <dbReference type="EMBL" id="MDG0789423.1"/>
    </source>
</evidence>
<organism evidence="3 4">
    <name type="scientific">Cohnella ginsengisoli</name>
    <dbReference type="NCBI Taxonomy" id="425004"/>
    <lineage>
        <taxon>Bacteria</taxon>
        <taxon>Bacillati</taxon>
        <taxon>Bacillota</taxon>
        <taxon>Bacilli</taxon>
        <taxon>Bacillales</taxon>
        <taxon>Paenibacillaceae</taxon>
        <taxon>Cohnella</taxon>
    </lineage>
</organism>
<feature type="domain" description="DUF1206" evidence="2">
    <location>
        <begin position="96"/>
        <end position="161"/>
    </location>
</feature>
<comment type="caution">
    <text evidence="3">The sequence shown here is derived from an EMBL/GenBank/DDBJ whole genome shotgun (WGS) entry which is preliminary data.</text>
</comment>
<dbReference type="Pfam" id="PF06724">
    <property type="entry name" value="DUF1206"/>
    <property type="match status" value="3"/>
</dbReference>
<proteinExistence type="predicted"/>
<reference evidence="3 4" key="1">
    <citation type="submission" date="2022-10" db="EMBL/GenBank/DDBJ databases">
        <title>Comparative genomic analysis of Cohnella hashimotonis sp. nov., isolated from the International Space Station.</title>
        <authorList>
            <person name="Simpson A."/>
            <person name="Venkateswaran K."/>
        </authorList>
    </citation>
    <scope>NUCLEOTIDE SEQUENCE [LARGE SCALE GENOMIC DNA]</scope>
    <source>
        <strain evidence="3 4">DSM 18997</strain>
    </source>
</reference>
<feature type="transmembrane region" description="Helical" evidence="1">
    <location>
        <begin position="12"/>
        <end position="32"/>
    </location>
</feature>
<keyword evidence="4" id="KW-1185">Reference proteome</keyword>
<evidence type="ECO:0000256" key="1">
    <source>
        <dbReference type="SAM" id="Phobius"/>
    </source>
</evidence>
<feature type="transmembrane region" description="Helical" evidence="1">
    <location>
        <begin position="136"/>
        <end position="157"/>
    </location>
</feature>
<keyword evidence="1" id="KW-0812">Transmembrane</keyword>
<name>A0A9X4QK84_9BACL</name>
<feature type="transmembrane region" description="Helical" evidence="1">
    <location>
        <begin position="178"/>
        <end position="204"/>
    </location>
</feature>
<protein>
    <submittedName>
        <fullName evidence="3">DUF1206 domain-containing protein</fullName>
    </submittedName>
</protein>
<evidence type="ECO:0000313" key="4">
    <source>
        <dbReference type="Proteomes" id="UP001153387"/>
    </source>
</evidence>